<feature type="domain" description="Plastocyanin-like" evidence="8">
    <location>
        <begin position="90"/>
        <end position="197"/>
    </location>
</feature>
<dbReference type="KEGG" id="tpal:117644741"/>
<dbReference type="PANTHER" id="PTHR11709">
    <property type="entry name" value="MULTI-COPPER OXIDASE"/>
    <property type="match status" value="1"/>
</dbReference>
<keyword evidence="6" id="KW-0472">Membrane</keyword>
<dbReference type="CDD" id="cd13905">
    <property type="entry name" value="CuRO_3_tcLLC2_insect_like"/>
    <property type="match status" value="1"/>
</dbReference>
<feature type="region of interest" description="Disordered" evidence="5">
    <location>
        <begin position="394"/>
        <end position="416"/>
    </location>
</feature>
<name>A0A6P8YT22_THRPL</name>
<keyword evidence="6" id="KW-1133">Transmembrane helix</keyword>
<evidence type="ECO:0000259" key="8">
    <source>
        <dbReference type="Pfam" id="PF07732"/>
    </source>
</evidence>
<dbReference type="GO" id="GO:0016491">
    <property type="term" value="F:oxidoreductase activity"/>
    <property type="evidence" value="ECO:0007669"/>
    <property type="project" value="UniProtKB-KW"/>
</dbReference>
<dbReference type="AlphaFoldDB" id="A0A6P8YT22"/>
<organism evidence="10">
    <name type="scientific">Thrips palmi</name>
    <name type="common">Melon thrips</name>
    <dbReference type="NCBI Taxonomy" id="161013"/>
    <lineage>
        <taxon>Eukaryota</taxon>
        <taxon>Metazoa</taxon>
        <taxon>Ecdysozoa</taxon>
        <taxon>Arthropoda</taxon>
        <taxon>Hexapoda</taxon>
        <taxon>Insecta</taxon>
        <taxon>Pterygota</taxon>
        <taxon>Neoptera</taxon>
        <taxon>Paraneoptera</taxon>
        <taxon>Thysanoptera</taxon>
        <taxon>Terebrantia</taxon>
        <taxon>Thripoidea</taxon>
        <taxon>Thripidae</taxon>
        <taxon>Thrips</taxon>
    </lineage>
</organism>
<evidence type="ECO:0000259" key="7">
    <source>
        <dbReference type="Pfam" id="PF07731"/>
    </source>
</evidence>
<sequence>MSCNCSGGGAMLLRAFILVGLASVVTTIIYLTPVPNPYYASCDRPCHELAWPMICRYKMSIETYQAMSGACGQCPANATHCHAAQCVSGDMSARGVMTANRMLPGPTLKVCENDIVVVDVVNRAMGQAMGVHWGGQSQREFPYMDGVPQLTQCPINTHTTFQYKFRAVGAGTHLWAAAGSPRAAASVFGPLVVQQPDNRDPHRQLYDEDVHVLTMSALGKAVLVNGHSELQVAPLVRGRRYRLRLLHAGGAADSATDAEPGMPGVATGPVTLSVAGLPLTRALTLWPGERVDAVLSADQPPSSSAAFVLAVHAEGVKLADAVVTLPFKEVDKKPGVQAASTPAPDAPDVSVADVLEGAELESLVAMPEQLAKGEVDVRLYLPFDFVPGVGLRSDLRGPQPHNKAGKTRLPMGLPDTPWPRAVPRVCNISLSLPAAPLLTQPRDAEAYDGEGGVAVCRGLGRPATCPSHLHGREDHSCECAHVIKVPLGSTVELVLADQGGDHHKAHVFQLHGYSFWLVGRGAESRTPSTAQLERGSWEALAAADRQGGLLRRHLHRAVLKDTVAVPALGAVALRFVADNPGYWLLREQSFFQWPSGLGVILQVGEESDLPPIPADFPKCGSFVGPEFFLM</sequence>
<dbReference type="RefSeq" id="XP_034240246.1">
    <property type="nucleotide sequence ID" value="XM_034384355.1"/>
</dbReference>
<dbReference type="InterPro" id="IPR008972">
    <property type="entry name" value="Cupredoxin"/>
</dbReference>
<evidence type="ECO:0000256" key="1">
    <source>
        <dbReference type="ARBA" id="ARBA00010609"/>
    </source>
</evidence>
<keyword evidence="9" id="KW-1185">Reference proteome</keyword>
<keyword evidence="3" id="KW-0560">Oxidoreductase</keyword>
<evidence type="ECO:0000256" key="5">
    <source>
        <dbReference type="SAM" id="MobiDB-lite"/>
    </source>
</evidence>
<proteinExistence type="inferred from homology"/>
<reference evidence="10" key="1">
    <citation type="submission" date="2025-08" db="UniProtKB">
        <authorList>
            <consortium name="RefSeq"/>
        </authorList>
    </citation>
    <scope>IDENTIFICATION</scope>
    <source>
        <tissue evidence="10">Total insect</tissue>
    </source>
</reference>
<dbReference type="SUPFAM" id="SSF49503">
    <property type="entry name" value="Cupredoxins"/>
    <property type="match status" value="3"/>
</dbReference>
<comment type="similarity">
    <text evidence="1">Belongs to the multicopper oxidase family.</text>
</comment>
<evidence type="ECO:0000256" key="3">
    <source>
        <dbReference type="ARBA" id="ARBA00023002"/>
    </source>
</evidence>
<dbReference type="Proteomes" id="UP000515158">
    <property type="component" value="Unplaced"/>
</dbReference>
<dbReference type="GO" id="GO:0006826">
    <property type="term" value="P:iron ion transport"/>
    <property type="evidence" value="ECO:0007669"/>
    <property type="project" value="TreeGrafter"/>
</dbReference>
<dbReference type="GeneID" id="117644741"/>
<evidence type="ECO:0000313" key="9">
    <source>
        <dbReference type="Proteomes" id="UP000515158"/>
    </source>
</evidence>
<dbReference type="Pfam" id="PF07732">
    <property type="entry name" value="Cu-oxidase_3"/>
    <property type="match status" value="1"/>
</dbReference>
<feature type="transmembrane region" description="Helical" evidence="6">
    <location>
        <begin position="12"/>
        <end position="32"/>
    </location>
</feature>
<dbReference type="GO" id="GO:0005886">
    <property type="term" value="C:plasma membrane"/>
    <property type="evidence" value="ECO:0007669"/>
    <property type="project" value="TreeGrafter"/>
</dbReference>
<evidence type="ECO:0000256" key="4">
    <source>
        <dbReference type="ARBA" id="ARBA00023008"/>
    </source>
</evidence>
<evidence type="ECO:0000313" key="10">
    <source>
        <dbReference type="RefSeq" id="XP_034240246.1"/>
    </source>
</evidence>
<dbReference type="InterPro" id="IPR011706">
    <property type="entry name" value="Cu-oxidase_C"/>
</dbReference>
<evidence type="ECO:0000256" key="2">
    <source>
        <dbReference type="ARBA" id="ARBA00022723"/>
    </source>
</evidence>
<dbReference type="InterPro" id="IPR045087">
    <property type="entry name" value="Cu-oxidase_fam"/>
</dbReference>
<evidence type="ECO:0000256" key="6">
    <source>
        <dbReference type="SAM" id="Phobius"/>
    </source>
</evidence>
<accession>A0A6P8YT22</accession>
<dbReference type="Gene3D" id="2.60.40.420">
    <property type="entry name" value="Cupredoxins - blue copper proteins"/>
    <property type="match status" value="3"/>
</dbReference>
<feature type="domain" description="Plastocyanin-like" evidence="7">
    <location>
        <begin position="476"/>
        <end position="586"/>
    </location>
</feature>
<keyword evidence="6" id="KW-0812">Transmembrane</keyword>
<keyword evidence="4" id="KW-0186">Copper</keyword>
<dbReference type="OrthoDB" id="2121828at2759"/>
<dbReference type="PANTHER" id="PTHR11709:SF394">
    <property type="entry name" value="FI03373P-RELATED"/>
    <property type="match status" value="1"/>
</dbReference>
<dbReference type="InterPro" id="IPR011707">
    <property type="entry name" value="Cu-oxidase-like_N"/>
</dbReference>
<keyword evidence="2" id="KW-0479">Metal-binding</keyword>
<dbReference type="GO" id="GO:0005507">
    <property type="term" value="F:copper ion binding"/>
    <property type="evidence" value="ECO:0007669"/>
    <property type="project" value="InterPro"/>
</dbReference>
<dbReference type="InParanoid" id="A0A6P8YT22"/>
<protein>
    <submittedName>
        <fullName evidence="10">Laccase-11</fullName>
    </submittedName>
</protein>
<dbReference type="Pfam" id="PF07731">
    <property type="entry name" value="Cu-oxidase_2"/>
    <property type="match status" value="1"/>
</dbReference>
<gene>
    <name evidence="10" type="primary">LOC117644741</name>
</gene>